<name>A0AAI8YWZ3_9PEZI</name>
<keyword evidence="3" id="KW-1185">Reference proteome</keyword>
<reference evidence="2" key="1">
    <citation type="submission" date="2023-11" db="EMBL/GenBank/DDBJ databases">
        <authorList>
            <person name="Alioto T."/>
            <person name="Alioto T."/>
            <person name="Gomez Garrido J."/>
        </authorList>
    </citation>
    <scope>NUCLEOTIDE SEQUENCE</scope>
</reference>
<comment type="caution">
    <text evidence="2">The sequence shown here is derived from an EMBL/GenBank/DDBJ whole genome shotgun (WGS) entry which is preliminary data.</text>
</comment>
<feature type="compositionally biased region" description="Polar residues" evidence="1">
    <location>
        <begin position="8"/>
        <end position="18"/>
    </location>
</feature>
<organism evidence="2 3">
    <name type="scientific">Lecanosticta acicola</name>
    <dbReference type="NCBI Taxonomy" id="111012"/>
    <lineage>
        <taxon>Eukaryota</taxon>
        <taxon>Fungi</taxon>
        <taxon>Dikarya</taxon>
        <taxon>Ascomycota</taxon>
        <taxon>Pezizomycotina</taxon>
        <taxon>Dothideomycetes</taxon>
        <taxon>Dothideomycetidae</taxon>
        <taxon>Mycosphaerellales</taxon>
        <taxon>Mycosphaerellaceae</taxon>
        <taxon>Lecanosticta</taxon>
    </lineage>
</organism>
<dbReference type="PANTHER" id="PTHR42085">
    <property type="entry name" value="F-BOX DOMAIN-CONTAINING PROTEIN"/>
    <property type="match status" value="1"/>
</dbReference>
<evidence type="ECO:0000313" key="3">
    <source>
        <dbReference type="Proteomes" id="UP001296104"/>
    </source>
</evidence>
<proteinExistence type="predicted"/>
<dbReference type="Proteomes" id="UP001296104">
    <property type="component" value="Unassembled WGS sequence"/>
</dbReference>
<dbReference type="InterPro" id="IPR038883">
    <property type="entry name" value="AN11006-like"/>
</dbReference>
<dbReference type="AlphaFoldDB" id="A0AAI8YWZ3"/>
<protein>
    <submittedName>
        <fullName evidence="2">Unnamed protein product</fullName>
    </submittedName>
</protein>
<gene>
    <name evidence="2" type="ORF">LECACI_7A003528</name>
</gene>
<dbReference type="EMBL" id="CAVMBE010000017">
    <property type="protein sequence ID" value="CAK3967062.1"/>
    <property type="molecule type" value="Genomic_DNA"/>
</dbReference>
<dbReference type="PANTHER" id="PTHR42085:SF2">
    <property type="entry name" value="F-BOX DOMAIN-CONTAINING PROTEIN"/>
    <property type="match status" value="1"/>
</dbReference>
<sequence>MEGVPKQSAPTAQRSMGPSNPEACLLGLPRELRDLILEYILLKPTNTITMLMNFGCYANEVSARPPEICAVNRQLRAEALPAFYSGNTFTAQLDNEEDLETAKDWLSAIGDANVQHLRRLALCGWTREPCGQQMLSRRWVKVVFDLKEGALEVEGKDGGRWGRQSDGYHQKRPESKAIEGLKVAFRRLFDIFDGQPFDGDTVGDLMDGFNRLCTGY</sequence>
<feature type="region of interest" description="Disordered" evidence="1">
    <location>
        <begin position="1"/>
        <end position="20"/>
    </location>
</feature>
<evidence type="ECO:0000313" key="2">
    <source>
        <dbReference type="EMBL" id="CAK3967062.1"/>
    </source>
</evidence>
<accession>A0AAI8YWZ3</accession>
<evidence type="ECO:0000256" key="1">
    <source>
        <dbReference type="SAM" id="MobiDB-lite"/>
    </source>
</evidence>